<evidence type="ECO:0000259" key="2">
    <source>
        <dbReference type="Pfam" id="PF01106"/>
    </source>
</evidence>
<keyword evidence="4" id="KW-1185">Reference proteome</keyword>
<feature type="domain" description="NIF system FeS cluster assembly NifU C-terminal" evidence="2">
    <location>
        <begin position="83"/>
        <end position="145"/>
    </location>
</feature>
<name>A0A2G1XNV9_STRCJ</name>
<comment type="function">
    <text evidence="1">May be involved in the formation or repair of [Fe-S] clusters present in iron-sulfur proteins.</text>
</comment>
<dbReference type="InterPro" id="IPR034904">
    <property type="entry name" value="FSCA_dom_sf"/>
</dbReference>
<comment type="caution">
    <text evidence="3">The sequence shown here is derived from an EMBL/GenBank/DDBJ whole genome shotgun (WGS) entry which is preliminary data.</text>
</comment>
<protein>
    <recommendedName>
        <fullName evidence="2">NIF system FeS cluster assembly NifU C-terminal domain-containing protein</fullName>
    </recommendedName>
</protein>
<dbReference type="Proteomes" id="UP000222531">
    <property type="component" value="Unassembled WGS sequence"/>
</dbReference>
<organism evidence="3 4">
    <name type="scientific">Streptomyces cinnamoneus</name>
    <name type="common">Streptoverticillium cinnamoneum</name>
    <dbReference type="NCBI Taxonomy" id="53446"/>
    <lineage>
        <taxon>Bacteria</taxon>
        <taxon>Bacillati</taxon>
        <taxon>Actinomycetota</taxon>
        <taxon>Actinomycetes</taxon>
        <taxon>Kitasatosporales</taxon>
        <taxon>Streptomycetaceae</taxon>
        <taxon>Streptomyces</taxon>
        <taxon>Streptomyces cinnamoneus group</taxon>
    </lineage>
</organism>
<accession>A0A2G1XNV9</accession>
<sequence>MPLTDQETRERVARAEALLSELATLPDGPVRAQVTDTLHAVVGLYGECLARVMLHARDARAALAADELVGHLLLVHDLHPDPVETRVRRALEDVRAQGDAELVAVDGPVARVRLRARGCGSSTAALGRAVEDAVTRAAPEIERVETEQGAAPGTLIAVESLFRPGTPAGHEADGCPR</sequence>
<dbReference type="GO" id="GO:0016226">
    <property type="term" value="P:iron-sulfur cluster assembly"/>
    <property type="evidence" value="ECO:0007669"/>
    <property type="project" value="InterPro"/>
</dbReference>
<dbReference type="AlphaFoldDB" id="A0A2G1XNV9"/>
<proteinExistence type="predicted"/>
<dbReference type="SUPFAM" id="SSF117916">
    <property type="entry name" value="Fe-S cluster assembly (FSCA) domain-like"/>
    <property type="match status" value="1"/>
</dbReference>
<dbReference type="Pfam" id="PF01106">
    <property type="entry name" value="NifU"/>
    <property type="match status" value="1"/>
</dbReference>
<dbReference type="OrthoDB" id="4320373at2"/>
<gene>
    <name evidence="3" type="ORF">BLA24_05030</name>
</gene>
<dbReference type="RefSeq" id="WP_099197938.1">
    <property type="nucleotide sequence ID" value="NZ_NHZO01000070.1"/>
</dbReference>
<evidence type="ECO:0000313" key="4">
    <source>
        <dbReference type="Proteomes" id="UP000222531"/>
    </source>
</evidence>
<dbReference type="GO" id="GO:0005506">
    <property type="term" value="F:iron ion binding"/>
    <property type="evidence" value="ECO:0007669"/>
    <property type="project" value="InterPro"/>
</dbReference>
<dbReference type="InterPro" id="IPR001075">
    <property type="entry name" value="NIF_FeS_clus_asmbl_NifU_C"/>
</dbReference>
<evidence type="ECO:0000313" key="3">
    <source>
        <dbReference type="EMBL" id="PHQ52918.1"/>
    </source>
</evidence>
<dbReference type="Gene3D" id="3.30.300.130">
    <property type="entry name" value="Fe-S cluster assembly (FSCA)"/>
    <property type="match status" value="1"/>
</dbReference>
<dbReference type="GO" id="GO:0051536">
    <property type="term" value="F:iron-sulfur cluster binding"/>
    <property type="evidence" value="ECO:0007669"/>
    <property type="project" value="InterPro"/>
</dbReference>
<evidence type="ECO:0000256" key="1">
    <source>
        <dbReference type="ARBA" id="ARBA00049958"/>
    </source>
</evidence>
<reference evidence="3 4" key="1">
    <citation type="journal article" date="2017" name="Biochemistry">
        <title>Identification of the Biosynthetic Pathway for the Antibiotic Bicyclomycin.</title>
        <authorList>
            <person name="Patteson J."/>
            <person name="Cai W."/>
            <person name="Johnson R.A."/>
            <person name="Santa Maria K."/>
            <person name="Li B."/>
        </authorList>
    </citation>
    <scope>NUCLEOTIDE SEQUENCE [LARGE SCALE GENOMIC DNA]</scope>
    <source>
        <strain evidence="3 4">ATCC 21532</strain>
    </source>
</reference>
<dbReference type="EMBL" id="NHZO01000070">
    <property type="protein sequence ID" value="PHQ52918.1"/>
    <property type="molecule type" value="Genomic_DNA"/>
</dbReference>